<evidence type="ECO:0000256" key="1">
    <source>
        <dbReference type="ARBA" id="ARBA00006545"/>
    </source>
</evidence>
<sequence length="204" mass="22566">MTVELEGIGLSLIDSTPEELLYASTRHIVLSVKMAGNPSTDSTVQLSIDNVQVDNHVKGGYFKTLLHTKTSNLNRQRAEDLLPISPEPSFQVGVVLMAGNEWRNIREIRSLNVTLQPLVINVDQKSFVRMLRFMMELYSLFEIVPASVARYVASVRTAGKTDEQTVLGRSTARTSANSSMVAYHNMLGEGQPIAAYEEFAGYAL</sequence>
<dbReference type="EMBL" id="GG672752">
    <property type="protein sequence ID" value="EER16741.1"/>
    <property type="molecule type" value="Genomic_DNA"/>
</dbReference>
<proteinExistence type="inferred from homology"/>
<dbReference type="PANTHER" id="PTHR16166:SF93">
    <property type="entry name" value="INTERMEMBRANE LIPID TRANSFER PROTEIN VPS13"/>
    <property type="match status" value="1"/>
</dbReference>
<name>C5KFJ2_PERM5</name>
<dbReference type="RefSeq" id="XP_002784945.1">
    <property type="nucleotide sequence ID" value="XM_002784899.1"/>
</dbReference>
<accession>C5KFJ2</accession>
<gene>
    <name evidence="2" type="ORF">Pmar_PMAR022588</name>
</gene>
<organism evidence="3">
    <name type="scientific">Perkinsus marinus (strain ATCC 50983 / TXsc)</name>
    <dbReference type="NCBI Taxonomy" id="423536"/>
    <lineage>
        <taxon>Eukaryota</taxon>
        <taxon>Sar</taxon>
        <taxon>Alveolata</taxon>
        <taxon>Perkinsozoa</taxon>
        <taxon>Perkinsea</taxon>
        <taxon>Perkinsida</taxon>
        <taxon>Perkinsidae</taxon>
        <taxon>Perkinsus</taxon>
    </lineage>
</organism>
<evidence type="ECO:0000313" key="2">
    <source>
        <dbReference type="EMBL" id="EER16741.1"/>
    </source>
</evidence>
<evidence type="ECO:0000313" key="3">
    <source>
        <dbReference type="Proteomes" id="UP000007800"/>
    </source>
</evidence>
<comment type="similarity">
    <text evidence="1">Belongs to the VPS13 family.</text>
</comment>
<dbReference type="PANTHER" id="PTHR16166">
    <property type="entry name" value="VACUOLAR PROTEIN SORTING-ASSOCIATED PROTEIN VPS13"/>
    <property type="match status" value="1"/>
</dbReference>
<dbReference type="GeneID" id="9063851"/>
<dbReference type="AlphaFoldDB" id="C5KFJ2"/>
<keyword evidence="3" id="KW-1185">Reference proteome</keyword>
<reference evidence="2 3" key="1">
    <citation type="submission" date="2008-07" db="EMBL/GenBank/DDBJ databases">
        <authorList>
            <person name="El-Sayed N."/>
            <person name="Caler E."/>
            <person name="Inman J."/>
            <person name="Amedeo P."/>
            <person name="Hass B."/>
            <person name="Wortman J."/>
        </authorList>
    </citation>
    <scope>NUCLEOTIDE SEQUENCE [LARGE SCALE GENOMIC DNA]</scope>
    <source>
        <strain evidence="3">ATCC 50983 / TXsc</strain>
    </source>
</reference>
<dbReference type="GO" id="GO:0006623">
    <property type="term" value="P:protein targeting to vacuole"/>
    <property type="evidence" value="ECO:0007669"/>
    <property type="project" value="TreeGrafter"/>
</dbReference>
<dbReference type="GO" id="GO:0045053">
    <property type="term" value="P:protein retention in Golgi apparatus"/>
    <property type="evidence" value="ECO:0007669"/>
    <property type="project" value="TreeGrafter"/>
</dbReference>
<dbReference type="OrthoDB" id="347976at2759"/>
<dbReference type="InParanoid" id="C5KFJ2"/>
<protein>
    <submittedName>
        <fullName evidence="2">Uncharacterized protein</fullName>
    </submittedName>
</protein>
<dbReference type="InterPro" id="IPR026847">
    <property type="entry name" value="VPS13"/>
</dbReference>
<dbReference type="Proteomes" id="UP000007800">
    <property type="component" value="Unassembled WGS sequence"/>
</dbReference>